<evidence type="ECO:0000313" key="1">
    <source>
        <dbReference type="EMBL" id="MDY0409824.1"/>
    </source>
</evidence>
<evidence type="ECO:0008006" key="3">
    <source>
        <dbReference type="Google" id="ProtNLM"/>
    </source>
</evidence>
<accession>A0ABU5CU00</accession>
<evidence type="ECO:0000313" key="2">
    <source>
        <dbReference type="Proteomes" id="UP001275315"/>
    </source>
</evidence>
<proteinExistence type="predicted"/>
<dbReference type="SUPFAM" id="SSF56349">
    <property type="entry name" value="DNA breaking-rejoining enzymes"/>
    <property type="match status" value="1"/>
</dbReference>
<protein>
    <recommendedName>
        <fullName evidence="3">Site-specific integrase</fullName>
    </recommendedName>
</protein>
<reference evidence="1 2" key="1">
    <citation type="submission" date="2023-10" db="EMBL/GenBank/DDBJ databases">
        <title>Virgibacillus soli CC-YMP-6 genome.</title>
        <authorList>
            <person name="Miliotis G."/>
            <person name="Sengupta P."/>
            <person name="Hameed A."/>
            <person name="Chuvochina M."/>
            <person name="Mcdonagh F."/>
            <person name="Simpson A.C."/>
            <person name="Singh N.K."/>
            <person name="Rekha P.D."/>
            <person name="Raman K."/>
            <person name="Hugenholtz P."/>
            <person name="Venkateswaran K."/>
        </authorList>
    </citation>
    <scope>NUCLEOTIDE SEQUENCE [LARGE SCALE GENOMIC DNA]</scope>
    <source>
        <strain evidence="1 2">CC-YMP-6</strain>
    </source>
</reference>
<dbReference type="RefSeq" id="WP_320380680.1">
    <property type="nucleotide sequence ID" value="NZ_JAWDIQ010000003.1"/>
</dbReference>
<dbReference type="InterPro" id="IPR011010">
    <property type="entry name" value="DNA_brk_join_enz"/>
</dbReference>
<keyword evidence="2" id="KW-1185">Reference proteome</keyword>
<dbReference type="Proteomes" id="UP001275315">
    <property type="component" value="Unassembled WGS sequence"/>
</dbReference>
<dbReference type="EMBL" id="JAWDIQ010000003">
    <property type="protein sequence ID" value="MDY0409824.1"/>
    <property type="molecule type" value="Genomic_DNA"/>
</dbReference>
<gene>
    <name evidence="1" type="ORF">RWD45_16150</name>
</gene>
<organism evidence="1 2">
    <name type="scientific">Paracerasibacillus soli</name>
    <dbReference type="NCBI Taxonomy" id="480284"/>
    <lineage>
        <taxon>Bacteria</taxon>
        <taxon>Bacillati</taxon>
        <taxon>Bacillota</taxon>
        <taxon>Bacilli</taxon>
        <taxon>Bacillales</taxon>
        <taxon>Bacillaceae</taxon>
        <taxon>Paracerasibacillus</taxon>
    </lineage>
</organism>
<comment type="caution">
    <text evidence="1">The sequence shown here is derived from an EMBL/GenBank/DDBJ whole genome shotgun (WGS) entry which is preliminary data.</text>
</comment>
<sequence>MSFFVVREYSITELSGEYESEVRTIGIGMKNPNTDNIFPSPITNFIKTMYRNKGKSLSSQRNSAYAVTRFLNYIIDQIKQKDISFACLENEGINGMRLIHGSKYISSLSLRARAGELSPGYVNDQMRYIIKFYYWLKIQGIIYEDFEITYKSIKRGKLNHLVEINPFDDIELGTIFVGKDERVKSMLSDFGTNRYSLTIKLINIARNIAPDIVLGICFQFFGGLRRSEVVNLTRQNIKEQGNGLILEIRDNQELLFPDIKILLIYK</sequence>
<name>A0ABU5CU00_9BACI</name>